<evidence type="ECO:0000313" key="1">
    <source>
        <dbReference type="EMBL" id="MCQ8277791.1"/>
    </source>
</evidence>
<dbReference type="EMBL" id="JAMSKV010000003">
    <property type="protein sequence ID" value="MCQ8277791.1"/>
    <property type="molecule type" value="Genomic_DNA"/>
</dbReference>
<evidence type="ECO:0008006" key="3">
    <source>
        <dbReference type="Google" id="ProtNLM"/>
    </source>
</evidence>
<comment type="caution">
    <text evidence="1">The sequence shown here is derived from an EMBL/GenBank/DDBJ whole genome shotgun (WGS) entry which is preliminary data.</text>
</comment>
<proteinExistence type="predicted"/>
<dbReference type="RefSeq" id="WP_422863252.1">
    <property type="nucleotide sequence ID" value="NZ_JAMSKV010000003.1"/>
</dbReference>
<protein>
    <recommendedName>
        <fullName evidence="3">LysM domain-containing protein</fullName>
    </recommendedName>
</protein>
<name>A0ABT1W4I3_9PROT</name>
<dbReference type="Proteomes" id="UP001524587">
    <property type="component" value="Unassembled WGS sequence"/>
</dbReference>
<sequence length="61" mass="6412">MRTIQVSGTNLFAVAAAELGDATQWYRIAAINGLTDPMLYGVTTLLLPEMDSTLGGGVPTQ</sequence>
<accession>A0ABT1W4I3</accession>
<evidence type="ECO:0000313" key="2">
    <source>
        <dbReference type="Proteomes" id="UP001524587"/>
    </source>
</evidence>
<organism evidence="1 2">
    <name type="scientific">Endosaccharibacter trunci</name>
    <dbReference type="NCBI Taxonomy" id="2812733"/>
    <lineage>
        <taxon>Bacteria</taxon>
        <taxon>Pseudomonadati</taxon>
        <taxon>Pseudomonadota</taxon>
        <taxon>Alphaproteobacteria</taxon>
        <taxon>Acetobacterales</taxon>
        <taxon>Acetobacteraceae</taxon>
        <taxon>Endosaccharibacter</taxon>
    </lineage>
</organism>
<gene>
    <name evidence="1" type="ORF">NFI95_04950</name>
</gene>
<keyword evidence="2" id="KW-1185">Reference proteome</keyword>
<reference evidence="1 2" key="1">
    <citation type="submission" date="2022-06" db="EMBL/GenBank/DDBJ databases">
        <title>Endosaccharibacter gen. nov., sp. nov., endophytic bacteria isolated from sugarcane.</title>
        <authorList>
            <person name="Pitiwittayakul N."/>
            <person name="Yukphan P."/>
            <person name="Charoenyingcharoen P."/>
            <person name="Tanasupawat S."/>
        </authorList>
    </citation>
    <scope>NUCLEOTIDE SEQUENCE [LARGE SCALE GENOMIC DNA]</scope>
    <source>
        <strain evidence="1 2">KSS8</strain>
    </source>
</reference>